<keyword evidence="1" id="KW-0812">Transmembrane</keyword>
<proteinExistence type="predicted"/>
<protein>
    <submittedName>
        <fullName evidence="3">Uncharacterized protein</fullName>
    </submittedName>
</protein>
<keyword evidence="1" id="KW-0472">Membrane</keyword>
<dbReference type="EMBL" id="VSWC01000041">
    <property type="protein sequence ID" value="KAA1103902.1"/>
    <property type="molecule type" value="Genomic_DNA"/>
</dbReference>
<evidence type="ECO:0000313" key="6">
    <source>
        <dbReference type="EMBL" id="KAA1103902.1"/>
    </source>
</evidence>
<dbReference type="EMBL" id="VSWC01000183">
    <property type="protein sequence ID" value="KAA1068872.1"/>
    <property type="molecule type" value="Genomic_DNA"/>
</dbReference>
<evidence type="ECO:0000313" key="5">
    <source>
        <dbReference type="EMBL" id="KAA1081603.1"/>
    </source>
</evidence>
<feature type="signal peptide" evidence="2">
    <location>
        <begin position="1"/>
        <end position="18"/>
    </location>
</feature>
<feature type="chain" id="PRO_5036137101" evidence="2">
    <location>
        <begin position="19"/>
        <end position="135"/>
    </location>
</feature>
<dbReference type="Proteomes" id="UP000324748">
    <property type="component" value="Unassembled WGS sequence"/>
</dbReference>
<reference evidence="7 8" key="1">
    <citation type="submission" date="2019-05" db="EMBL/GenBank/DDBJ databases">
        <title>Emergence of the Ug99 lineage of the wheat stem rust pathogen through somatic hybridization.</title>
        <authorList>
            <person name="Li F."/>
            <person name="Upadhyaya N.M."/>
            <person name="Sperschneider J."/>
            <person name="Matny O."/>
            <person name="Nguyen-Phuc H."/>
            <person name="Mago R."/>
            <person name="Raley C."/>
            <person name="Miller M.E."/>
            <person name="Silverstein K.A.T."/>
            <person name="Henningsen E."/>
            <person name="Hirsch C.D."/>
            <person name="Visser B."/>
            <person name="Pretorius Z.A."/>
            <person name="Steffenson B.J."/>
            <person name="Schwessinger B."/>
            <person name="Dodds P.N."/>
            <person name="Figueroa M."/>
        </authorList>
    </citation>
    <scope>NUCLEOTIDE SEQUENCE [LARGE SCALE GENOMIC DNA]</scope>
    <source>
        <strain evidence="3">21-0</strain>
        <strain evidence="4 8">Ug99</strain>
    </source>
</reference>
<name>A0A5B0LWK2_PUCGR</name>
<dbReference type="EMBL" id="VDEP01000442">
    <property type="protein sequence ID" value="KAA1080175.1"/>
    <property type="molecule type" value="Genomic_DNA"/>
</dbReference>
<accession>A0A5B0LWK2</accession>
<evidence type="ECO:0000313" key="7">
    <source>
        <dbReference type="Proteomes" id="UP000324748"/>
    </source>
</evidence>
<dbReference type="Proteomes" id="UP000325313">
    <property type="component" value="Unassembled WGS sequence"/>
</dbReference>
<evidence type="ECO:0000313" key="4">
    <source>
        <dbReference type="EMBL" id="KAA1080175.1"/>
    </source>
</evidence>
<evidence type="ECO:0000313" key="8">
    <source>
        <dbReference type="Proteomes" id="UP000325313"/>
    </source>
</evidence>
<dbReference type="EMBL" id="VDEP01000441">
    <property type="protein sequence ID" value="KAA1081603.1"/>
    <property type="molecule type" value="Genomic_DNA"/>
</dbReference>
<gene>
    <name evidence="6" type="ORF">PGT21_004079</name>
    <name evidence="3" type="ORF">PGT21_004507</name>
    <name evidence="4" type="ORF">PGTUg99_019799</name>
    <name evidence="5" type="ORF">PGTUg99_021332</name>
</gene>
<comment type="caution">
    <text evidence="3">The sequence shown here is derived from an EMBL/GenBank/DDBJ whole genome shotgun (WGS) entry which is preliminary data.</text>
</comment>
<keyword evidence="1" id="KW-1133">Transmembrane helix</keyword>
<sequence>MNLSKFVLALSLVQGNHGMQPSDRIRQISGSATVPETAQRWASNRQTDLAAHLHAQTPPTAELGVTTAMNANRFRTAAIATGNRARGFAGSVDIESGQESLDLKIYYSRIIITLGSSVLVMWIFILLRHYLRHCT</sequence>
<keyword evidence="7" id="KW-1185">Reference proteome</keyword>
<evidence type="ECO:0000256" key="2">
    <source>
        <dbReference type="SAM" id="SignalP"/>
    </source>
</evidence>
<dbReference type="AlphaFoldDB" id="A0A5B0LWK2"/>
<feature type="transmembrane region" description="Helical" evidence="1">
    <location>
        <begin position="106"/>
        <end position="127"/>
    </location>
</feature>
<evidence type="ECO:0000256" key="1">
    <source>
        <dbReference type="SAM" id="Phobius"/>
    </source>
</evidence>
<organism evidence="3 7">
    <name type="scientific">Puccinia graminis f. sp. tritici</name>
    <dbReference type="NCBI Taxonomy" id="56615"/>
    <lineage>
        <taxon>Eukaryota</taxon>
        <taxon>Fungi</taxon>
        <taxon>Dikarya</taxon>
        <taxon>Basidiomycota</taxon>
        <taxon>Pucciniomycotina</taxon>
        <taxon>Pucciniomycetes</taxon>
        <taxon>Pucciniales</taxon>
        <taxon>Pucciniaceae</taxon>
        <taxon>Puccinia</taxon>
    </lineage>
</organism>
<evidence type="ECO:0000313" key="3">
    <source>
        <dbReference type="EMBL" id="KAA1068872.1"/>
    </source>
</evidence>
<keyword evidence="2" id="KW-0732">Signal</keyword>